<evidence type="ECO:0000313" key="3">
    <source>
        <dbReference type="Proteomes" id="UP001365542"/>
    </source>
</evidence>
<comment type="caution">
    <text evidence="2">The sequence shown here is derived from an EMBL/GenBank/DDBJ whole genome shotgun (WGS) entry which is preliminary data.</text>
</comment>
<feature type="transmembrane region" description="Helical" evidence="1">
    <location>
        <begin position="93"/>
        <end position="112"/>
    </location>
</feature>
<protein>
    <submittedName>
        <fullName evidence="2">Uncharacterized protein</fullName>
    </submittedName>
</protein>
<feature type="transmembrane region" description="Helical" evidence="1">
    <location>
        <begin position="132"/>
        <end position="154"/>
    </location>
</feature>
<keyword evidence="3" id="KW-1185">Reference proteome</keyword>
<evidence type="ECO:0000256" key="1">
    <source>
        <dbReference type="SAM" id="Phobius"/>
    </source>
</evidence>
<gene>
    <name evidence="2" type="ORF">TWF694_007629</name>
</gene>
<reference evidence="2 3" key="1">
    <citation type="submission" date="2019-10" db="EMBL/GenBank/DDBJ databases">
        <authorList>
            <person name="Palmer J.M."/>
        </authorList>
    </citation>
    <scope>NUCLEOTIDE SEQUENCE [LARGE SCALE GENOMIC DNA]</scope>
    <source>
        <strain evidence="2 3">TWF694</strain>
    </source>
</reference>
<accession>A0AAV9XK00</accession>
<keyword evidence="1" id="KW-0812">Transmembrane</keyword>
<keyword evidence="1" id="KW-1133">Transmembrane helix</keyword>
<keyword evidence="1" id="KW-0472">Membrane</keyword>
<dbReference type="EMBL" id="JAVHJO010000003">
    <property type="protein sequence ID" value="KAK6541851.1"/>
    <property type="molecule type" value="Genomic_DNA"/>
</dbReference>
<sequence>MPTIYTPPFIFTASHTLGTLSLTSLSTLMIATPHLYHKHILRSTSPSTTDLFTTTQFTNSTQQVLHATIRSSGVFLLGTTLGLLSTRNSNPSTFTIMTTVSLGIAAGHAYLLKDTLSNAILRNAWLEDTERVTKMGVVVGVNLLTGIVGFWAAVSYGGWPWGVERTSSTFFAAPAVGAVNASRAVTADDFDIEGVVNVFVKGAVELAGGVTGIIQGFLNDKSF</sequence>
<organism evidence="2 3">
    <name type="scientific">Orbilia ellipsospora</name>
    <dbReference type="NCBI Taxonomy" id="2528407"/>
    <lineage>
        <taxon>Eukaryota</taxon>
        <taxon>Fungi</taxon>
        <taxon>Dikarya</taxon>
        <taxon>Ascomycota</taxon>
        <taxon>Pezizomycotina</taxon>
        <taxon>Orbiliomycetes</taxon>
        <taxon>Orbiliales</taxon>
        <taxon>Orbiliaceae</taxon>
        <taxon>Orbilia</taxon>
    </lineage>
</organism>
<dbReference type="Proteomes" id="UP001365542">
    <property type="component" value="Unassembled WGS sequence"/>
</dbReference>
<dbReference type="AlphaFoldDB" id="A0AAV9XK00"/>
<proteinExistence type="predicted"/>
<evidence type="ECO:0000313" key="2">
    <source>
        <dbReference type="EMBL" id="KAK6541851.1"/>
    </source>
</evidence>
<name>A0AAV9XK00_9PEZI</name>